<comment type="pathway">
    <text evidence="1">Lipid metabolism; butanoate metabolism.</text>
</comment>
<evidence type="ECO:0000259" key="7">
    <source>
        <dbReference type="Pfam" id="PF02737"/>
    </source>
</evidence>
<evidence type="ECO:0000313" key="9">
    <source>
        <dbReference type="Proteomes" id="UP000460221"/>
    </source>
</evidence>
<dbReference type="Proteomes" id="UP000460221">
    <property type="component" value="Unassembled WGS sequence"/>
</dbReference>
<feature type="binding site" evidence="5">
    <location>
        <position position="273"/>
    </location>
    <ligand>
        <name>NAD(+)</name>
        <dbReference type="ChEBI" id="CHEBI:57540"/>
    </ligand>
</feature>
<dbReference type="GO" id="GO:0006635">
    <property type="term" value="P:fatty acid beta-oxidation"/>
    <property type="evidence" value="ECO:0007669"/>
    <property type="project" value="TreeGrafter"/>
</dbReference>
<feature type="binding site" evidence="5">
    <location>
        <position position="117"/>
    </location>
    <ligand>
        <name>NAD(+)</name>
        <dbReference type="ChEBI" id="CHEBI:57540"/>
    </ligand>
</feature>
<comment type="caution">
    <text evidence="8">The sequence shown here is derived from an EMBL/GenBank/DDBJ whole genome shotgun (WGS) entry which is preliminary data.</text>
</comment>
<sequence length="284" mass="29932">MIRTVGVVGAGQMGSGIAEVCAAGADVVLVDLDRAAVDAGLQRIRRSLDGAVRRGRVTEEEAAARLGRIAPATDVTALAGANLVIEAVVESLQVKQDLFGRLGDIVAPTAVLASNTSSLPIAAIGRGSTHPERVLGLHFFNPPPALDLVELTPTLVTDPALADAVQGFFTDGLGRTVIRSQDRAGFIVNALLVPYLLSAVRMLENGIATREDIDTGMQRGCGHPMGPLRLLDLIGLDTMVFVADGLYAEWRDPAASAPAMLRRMVDAGLLGRKSGRGFYDYTEH</sequence>
<reference evidence="8 9" key="1">
    <citation type="submission" date="2019-11" db="EMBL/GenBank/DDBJ databases">
        <authorList>
            <person name="Jiang L.-Q."/>
        </authorList>
    </citation>
    <scope>NUCLEOTIDE SEQUENCE [LARGE SCALE GENOMIC DNA]</scope>
    <source>
        <strain evidence="8 9">YIM 132087</strain>
    </source>
</reference>
<feature type="domain" description="3-hydroxyacyl-CoA dehydrogenase C-terminal" evidence="6">
    <location>
        <begin position="185"/>
        <end position="281"/>
    </location>
</feature>
<dbReference type="InterPro" id="IPR006176">
    <property type="entry name" value="3-OHacyl-CoA_DH_NAD-bd"/>
</dbReference>
<dbReference type="InterPro" id="IPR008927">
    <property type="entry name" value="6-PGluconate_DH-like_C_sf"/>
</dbReference>
<dbReference type="NCBIfam" id="NF005875">
    <property type="entry name" value="PRK07819.1"/>
    <property type="match status" value="1"/>
</dbReference>
<evidence type="ECO:0000256" key="5">
    <source>
        <dbReference type="PIRSR" id="PIRSR000105-2"/>
    </source>
</evidence>
<evidence type="ECO:0000259" key="6">
    <source>
        <dbReference type="Pfam" id="PF00725"/>
    </source>
</evidence>
<comment type="similarity">
    <text evidence="2">Belongs to the 3-hydroxyacyl-CoA dehydrogenase family.</text>
</comment>
<keyword evidence="3" id="KW-0560">Oxidoreductase</keyword>
<feature type="binding site" evidence="5">
    <location>
        <position position="90"/>
    </location>
    <ligand>
        <name>NAD(+)</name>
        <dbReference type="ChEBI" id="CHEBI:57540"/>
    </ligand>
</feature>
<dbReference type="Pfam" id="PF02737">
    <property type="entry name" value="3HCDH_N"/>
    <property type="match status" value="1"/>
</dbReference>
<dbReference type="PIRSF" id="PIRSF000105">
    <property type="entry name" value="HCDH"/>
    <property type="match status" value="1"/>
</dbReference>
<feature type="binding site" evidence="5">
    <location>
        <begin position="9"/>
        <end position="14"/>
    </location>
    <ligand>
        <name>NAD(+)</name>
        <dbReference type="ChEBI" id="CHEBI:57540"/>
    </ligand>
</feature>
<evidence type="ECO:0000256" key="1">
    <source>
        <dbReference type="ARBA" id="ARBA00005086"/>
    </source>
</evidence>
<dbReference type="InterPro" id="IPR036291">
    <property type="entry name" value="NAD(P)-bd_dom_sf"/>
</dbReference>
<dbReference type="AlphaFoldDB" id="A0A7K1FT14"/>
<dbReference type="RefSeq" id="WP_154771263.1">
    <property type="nucleotide sequence ID" value="NZ_WLYK01000017.1"/>
</dbReference>
<gene>
    <name evidence="8" type="ORF">GIS00_25380</name>
</gene>
<feature type="binding site" evidence="5">
    <location>
        <position position="141"/>
    </location>
    <ligand>
        <name>NAD(+)</name>
        <dbReference type="ChEBI" id="CHEBI:57540"/>
    </ligand>
</feature>
<dbReference type="GO" id="GO:0070403">
    <property type="term" value="F:NAD+ binding"/>
    <property type="evidence" value="ECO:0007669"/>
    <property type="project" value="InterPro"/>
</dbReference>
<protein>
    <submittedName>
        <fullName evidence="8">3-hydroxybutyryl-CoA dehydrogenase</fullName>
    </submittedName>
</protein>
<accession>A0A7K1FT14</accession>
<keyword evidence="5" id="KW-0520">NAD</keyword>
<feature type="binding site" evidence="5">
    <location>
        <position position="31"/>
    </location>
    <ligand>
        <name>NAD(+)</name>
        <dbReference type="ChEBI" id="CHEBI:57540"/>
    </ligand>
</feature>
<dbReference type="FunFam" id="3.40.50.720:FF:000009">
    <property type="entry name" value="Fatty oxidation complex, alpha subunit"/>
    <property type="match status" value="1"/>
</dbReference>
<evidence type="ECO:0000256" key="2">
    <source>
        <dbReference type="ARBA" id="ARBA00009463"/>
    </source>
</evidence>
<organism evidence="8 9">
    <name type="scientific">Nakamurella alba</name>
    <dbReference type="NCBI Taxonomy" id="2665158"/>
    <lineage>
        <taxon>Bacteria</taxon>
        <taxon>Bacillati</taxon>
        <taxon>Actinomycetota</taxon>
        <taxon>Actinomycetes</taxon>
        <taxon>Nakamurellales</taxon>
        <taxon>Nakamurellaceae</taxon>
        <taxon>Nakamurella</taxon>
    </lineage>
</organism>
<proteinExistence type="inferred from homology"/>
<dbReference type="GO" id="GO:0008691">
    <property type="term" value="F:3-hydroxybutyryl-CoA dehydrogenase activity"/>
    <property type="evidence" value="ECO:0007669"/>
    <property type="project" value="TreeGrafter"/>
</dbReference>
<feature type="site" description="Important for catalytic activity" evidence="4">
    <location>
        <position position="138"/>
    </location>
</feature>
<feature type="domain" description="3-hydroxyacyl-CoA dehydrogenase NAD binding" evidence="7">
    <location>
        <begin position="4"/>
        <end position="182"/>
    </location>
</feature>
<evidence type="ECO:0000256" key="4">
    <source>
        <dbReference type="PIRSR" id="PIRSR000105-1"/>
    </source>
</evidence>
<name>A0A7K1FT14_9ACTN</name>
<evidence type="ECO:0000256" key="3">
    <source>
        <dbReference type="ARBA" id="ARBA00023002"/>
    </source>
</evidence>
<dbReference type="PANTHER" id="PTHR48075:SF9">
    <property type="entry name" value="3-HYDROXYBUTYRYL-COA DEHYDROGENASE"/>
    <property type="match status" value="1"/>
</dbReference>
<dbReference type="Gene3D" id="1.10.1040.10">
    <property type="entry name" value="N-(1-d-carboxylethyl)-l-norvaline Dehydrogenase, domain 2"/>
    <property type="match status" value="1"/>
</dbReference>
<keyword evidence="9" id="KW-1185">Reference proteome</keyword>
<dbReference type="InterPro" id="IPR013328">
    <property type="entry name" value="6PGD_dom2"/>
</dbReference>
<evidence type="ECO:0000313" key="8">
    <source>
        <dbReference type="EMBL" id="MTD17268.1"/>
    </source>
</evidence>
<dbReference type="InterPro" id="IPR006108">
    <property type="entry name" value="3HC_DH_C"/>
</dbReference>
<feature type="binding site" evidence="5">
    <location>
        <position position="95"/>
    </location>
    <ligand>
        <name>NAD(+)</name>
        <dbReference type="ChEBI" id="CHEBI:57540"/>
    </ligand>
</feature>
<dbReference type="PANTHER" id="PTHR48075">
    <property type="entry name" value="3-HYDROXYACYL-COA DEHYDROGENASE FAMILY PROTEIN"/>
    <property type="match status" value="1"/>
</dbReference>
<dbReference type="Pfam" id="PF00725">
    <property type="entry name" value="3HCDH"/>
    <property type="match status" value="1"/>
</dbReference>
<dbReference type="InterPro" id="IPR022694">
    <property type="entry name" value="3-OHacyl-CoA_DH"/>
</dbReference>
<dbReference type="SUPFAM" id="SSF51735">
    <property type="entry name" value="NAD(P)-binding Rossmann-fold domains"/>
    <property type="match status" value="1"/>
</dbReference>
<dbReference type="Gene3D" id="3.40.50.720">
    <property type="entry name" value="NAD(P)-binding Rossmann-like Domain"/>
    <property type="match status" value="1"/>
</dbReference>
<dbReference type="EMBL" id="WLYK01000017">
    <property type="protein sequence ID" value="MTD17268.1"/>
    <property type="molecule type" value="Genomic_DNA"/>
</dbReference>
<dbReference type="SUPFAM" id="SSF48179">
    <property type="entry name" value="6-phosphogluconate dehydrogenase C-terminal domain-like"/>
    <property type="match status" value="1"/>
</dbReference>